<reference evidence="8 9" key="1">
    <citation type="journal article" date="2011" name="Stand. Genomic Sci.">
        <title>Complete genome sequence of Haliscomenobacter hydrossis type strain (O).</title>
        <authorList>
            <consortium name="US DOE Joint Genome Institute (JGI-PGF)"/>
            <person name="Daligault H."/>
            <person name="Lapidus A."/>
            <person name="Zeytun A."/>
            <person name="Nolan M."/>
            <person name="Lucas S."/>
            <person name="Del Rio T.G."/>
            <person name="Tice H."/>
            <person name="Cheng J.F."/>
            <person name="Tapia R."/>
            <person name="Han C."/>
            <person name="Goodwin L."/>
            <person name="Pitluck S."/>
            <person name="Liolios K."/>
            <person name="Pagani I."/>
            <person name="Ivanova N."/>
            <person name="Huntemann M."/>
            <person name="Mavromatis K."/>
            <person name="Mikhailova N."/>
            <person name="Pati A."/>
            <person name="Chen A."/>
            <person name="Palaniappan K."/>
            <person name="Land M."/>
            <person name="Hauser L."/>
            <person name="Brambilla E.M."/>
            <person name="Rohde M."/>
            <person name="Verbarg S."/>
            <person name="Goker M."/>
            <person name="Bristow J."/>
            <person name="Eisen J.A."/>
            <person name="Markowitz V."/>
            <person name="Hugenholtz P."/>
            <person name="Kyrpides N.C."/>
            <person name="Klenk H.P."/>
            <person name="Woyke T."/>
        </authorList>
    </citation>
    <scope>NUCLEOTIDE SEQUENCE [LARGE SCALE GENOMIC DNA]</scope>
    <source>
        <strain evidence="9">ATCC 27775 / DSM 1100 / LMG 10767 / O</strain>
    </source>
</reference>
<evidence type="ECO:0000256" key="1">
    <source>
        <dbReference type="ARBA" id="ARBA00004141"/>
    </source>
</evidence>
<dbReference type="Pfam" id="PF09851">
    <property type="entry name" value="SHOCT"/>
    <property type="match status" value="1"/>
</dbReference>
<dbReference type="Proteomes" id="UP000008461">
    <property type="component" value="Chromosome"/>
</dbReference>
<dbReference type="EMBL" id="CP002691">
    <property type="protein sequence ID" value="AEE53451.1"/>
    <property type="molecule type" value="Genomic_DNA"/>
</dbReference>
<evidence type="ECO:0000256" key="2">
    <source>
        <dbReference type="ARBA" id="ARBA00022692"/>
    </source>
</evidence>
<dbReference type="KEGG" id="hhy:Halhy_5628"/>
<gene>
    <name evidence="8" type="ordered locus">Halhy_5628</name>
</gene>
<keyword evidence="3 6" id="KW-1133">Transmembrane helix</keyword>
<dbReference type="eggNOG" id="COG3597">
    <property type="taxonomic scope" value="Bacteria"/>
</dbReference>
<accession>F4KUP8</accession>
<keyword evidence="9" id="KW-1185">Reference proteome</keyword>
<proteinExistence type="predicted"/>
<feature type="region of interest" description="Disordered" evidence="5">
    <location>
        <begin position="154"/>
        <end position="190"/>
    </location>
</feature>
<comment type="subcellular location">
    <subcellularLocation>
        <location evidence="1">Membrane</location>
        <topology evidence="1">Multi-pass membrane protein</topology>
    </subcellularLocation>
</comment>
<feature type="compositionally biased region" description="Low complexity" evidence="5">
    <location>
        <begin position="170"/>
        <end position="182"/>
    </location>
</feature>
<feature type="transmembrane region" description="Helical" evidence="6">
    <location>
        <begin position="20"/>
        <end position="42"/>
    </location>
</feature>
<dbReference type="InterPro" id="IPR021147">
    <property type="entry name" value="DUF697"/>
</dbReference>
<keyword evidence="2 6" id="KW-0812">Transmembrane</keyword>
<dbReference type="HOGENOM" id="CLU_076562_0_0_10"/>
<evidence type="ECO:0000256" key="6">
    <source>
        <dbReference type="SAM" id="Phobius"/>
    </source>
</evidence>
<evidence type="ECO:0000256" key="4">
    <source>
        <dbReference type="ARBA" id="ARBA00023136"/>
    </source>
</evidence>
<dbReference type="GO" id="GO:0016020">
    <property type="term" value="C:membrane"/>
    <property type="evidence" value="ECO:0007669"/>
    <property type="project" value="UniProtKB-SubCell"/>
</dbReference>
<protein>
    <recommendedName>
        <fullName evidence="7">SHOCT domain-containing protein</fullName>
    </recommendedName>
</protein>
<dbReference type="AlphaFoldDB" id="F4KUP8"/>
<evidence type="ECO:0000256" key="5">
    <source>
        <dbReference type="SAM" id="MobiDB-lite"/>
    </source>
</evidence>
<keyword evidence="4 6" id="KW-0472">Membrane</keyword>
<evidence type="ECO:0000259" key="7">
    <source>
        <dbReference type="Pfam" id="PF09851"/>
    </source>
</evidence>
<dbReference type="Pfam" id="PF05128">
    <property type="entry name" value="DUF697"/>
    <property type="match status" value="1"/>
</dbReference>
<sequence length="225" mass="24780">MTEQDNERSKHAETIIRNHVLWSMGAGFIPVVIADVFAVSALQLDMIRQLARVYNIDFSETQGKAIVTSLTSATLARIAAGSVAKMIPIVGTVIGGISNSIFAGASTYALGEVFKKHFDSGGTFLDFDTSRLSKMYKEKFEKGKKVAEQWHKEEKIRKKPTEESTEVPQEAKPSEAAAPTPEKAAKPNGQEILAKLKELAELRDSGILSEEEFATMKTKLIEMFK</sequence>
<name>F4KUP8_HALH1</name>
<evidence type="ECO:0000313" key="8">
    <source>
        <dbReference type="EMBL" id="AEE53451.1"/>
    </source>
</evidence>
<organism evidence="8 9">
    <name type="scientific">Haliscomenobacter hydrossis (strain ATCC 27775 / DSM 1100 / LMG 10767 / O)</name>
    <dbReference type="NCBI Taxonomy" id="760192"/>
    <lineage>
        <taxon>Bacteria</taxon>
        <taxon>Pseudomonadati</taxon>
        <taxon>Bacteroidota</taxon>
        <taxon>Saprospiria</taxon>
        <taxon>Saprospirales</taxon>
        <taxon>Haliscomenobacteraceae</taxon>
        <taxon>Haliscomenobacter</taxon>
    </lineage>
</organism>
<feature type="domain" description="SHOCT" evidence="7">
    <location>
        <begin position="195"/>
        <end position="220"/>
    </location>
</feature>
<evidence type="ECO:0000256" key="3">
    <source>
        <dbReference type="ARBA" id="ARBA00022989"/>
    </source>
</evidence>
<reference key="2">
    <citation type="submission" date="2011-04" db="EMBL/GenBank/DDBJ databases">
        <title>Complete sequence of chromosome of Haliscomenobacter hydrossis DSM 1100.</title>
        <authorList>
            <consortium name="US DOE Joint Genome Institute (JGI-PGF)"/>
            <person name="Lucas S."/>
            <person name="Han J."/>
            <person name="Lapidus A."/>
            <person name="Bruce D."/>
            <person name="Goodwin L."/>
            <person name="Pitluck S."/>
            <person name="Peters L."/>
            <person name="Kyrpides N."/>
            <person name="Mavromatis K."/>
            <person name="Ivanova N."/>
            <person name="Ovchinnikova G."/>
            <person name="Pagani I."/>
            <person name="Daligault H."/>
            <person name="Detter J.C."/>
            <person name="Han C."/>
            <person name="Land M."/>
            <person name="Hauser L."/>
            <person name="Markowitz V."/>
            <person name="Cheng J.-F."/>
            <person name="Hugenholtz P."/>
            <person name="Woyke T."/>
            <person name="Wu D."/>
            <person name="Verbarg S."/>
            <person name="Frueling A."/>
            <person name="Brambilla E."/>
            <person name="Klenk H.-P."/>
            <person name="Eisen J.A."/>
        </authorList>
    </citation>
    <scope>NUCLEOTIDE SEQUENCE</scope>
    <source>
        <strain>DSM 1100</strain>
    </source>
</reference>
<dbReference type="InterPro" id="IPR018649">
    <property type="entry name" value="SHOCT"/>
</dbReference>
<dbReference type="STRING" id="760192.Halhy_5628"/>
<evidence type="ECO:0000313" key="9">
    <source>
        <dbReference type="Proteomes" id="UP000008461"/>
    </source>
</evidence>